<evidence type="ECO:0000259" key="6">
    <source>
        <dbReference type="Pfam" id="PF01974"/>
    </source>
</evidence>
<evidence type="ECO:0000313" key="9">
    <source>
        <dbReference type="Proteomes" id="UP000077315"/>
    </source>
</evidence>
<dbReference type="Pfam" id="PF26577">
    <property type="entry name" value="TSEN34_N"/>
    <property type="match status" value="1"/>
</dbReference>
<dbReference type="PANTHER" id="PTHR13070:SF0">
    <property type="entry name" value="TRNA-SPLICING ENDONUCLEASE SUBUNIT SEN34"/>
    <property type="match status" value="1"/>
</dbReference>
<name>A0A167MVA8_PHYB8</name>
<dbReference type="STRING" id="763407.A0A167MVA8"/>
<comment type="similarity">
    <text evidence="1">Belongs to the tRNA-intron endonuclease family.</text>
</comment>
<evidence type="ECO:0000256" key="2">
    <source>
        <dbReference type="ARBA" id="ARBA00012573"/>
    </source>
</evidence>
<evidence type="ECO:0000256" key="3">
    <source>
        <dbReference type="ARBA" id="ARBA00022694"/>
    </source>
</evidence>
<keyword evidence="9" id="KW-1185">Reference proteome</keyword>
<dbReference type="RefSeq" id="XP_018292174.1">
    <property type="nucleotide sequence ID" value="XM_018439272.1"/>
</dbReference>
<proteinExistence type="inferred from homology"/>
<dbReference type="GO" id="GO:0000379">
    <property type="term" value="P:tRNA-type intron splice site recognition and cleavage"/>
    <property type="evidence" value="ECO:0007669"/>
    <property type="project" value="TreeGrafter"/>
</dbReference>
<dbReference type="AlphaFoldDB" id="A0A167MVA8"/>
<accession>A0A167MVA8</accession>
<dbReference type="VEuPathDB" id="FungiDB:PHYBLDRAFT_186703"/>
<dbReference type="OrthoDB" id="48041at2759"/>
<dbReference type="InterPro" id="IPR006677">
    <property type="entry name" value="tRNA_intron_Endonuc_cat-like"/>
</dbReference>
<dbReference type="InterPro" id="IPR059049">
    <property type="entry name" value="TSEN34_N"/>
</dbReference>
<gene>
    <name evidence="8" type="ORF">PHYBLDRAFT_186703</name>
</gene>
<protein>
    <recommendedName>
        <fullName evidence="2">tRNA-intron lyase</fullName>
        <ecNumber evidence="2">4.6.1.16</ecNumber>
    </recommendedName>
</protein>
<dbReference type="FunCoup" id="A0A167MVA8">
    <property type="interactions" value="54"/>
</dbReference>
<dbReference type="SUPFAM" id="SSF53032">
    <property type="entry name" value="tRNA-intron endonuclease catalytic domain-like"/>
    <property type="match status" value="1"/>
</dbReference>
<dbReference type="Gene3D" id="3.40.1350.10">
    <property type="match status" value="1"/>
</dbReference>
<dbReference type="EC" id="4.6.1.16" evidence="2"/>
<evidence type="ECO:0000256" key="1">
    <source>
        <dbReference type="ARBA" id="ARBA00008078"/>
    </source>
</evidence>
<dbReference type="Pfam" id="PF01974">
    <property type="entry name" value="tRNA_int_endo"/>
    <property type="match status" value="1"/>
</dbReference>
<comment type="catalytic activity">
    <reaction evidence="5">
        <text>pretRNA = a 3'-half-tRNA molecule with a 5'-OH end + a 5'-half-tRNA molecule with a 2',3'-cyclic phosphate end + an intron with a 2',3'-cyclic phosphate and a 5'-hydroxyl terminus.</text>
        <dbReference type="EC" id="4.6.1.16"/>
    </reaction>
</comment>
<dbReference type="GO" id="GO:0005634">
    <property type="term" value="C:nucleus"/>
    <property type="evidence" value="ECO:0007669"/>
    <property type="project" value="UniProtKB-ARBA"/>
</dbReference>
<dbReference type="Proteomes" id="UP000077315">
    <property type="component" value="Unassembled WGS sequence"/>
</dbReference>
<feature type="domain" description="tRNA intron endonuclease catalytic" evidence="6">
    <location>
        <begin position="107"/>
        <end position="184"/>
    </location>
</feature>
<dbReference type="NCBIfam" id="TIGR00324">
    <property type="entry name" value="endA"/>
    <property type="match status" value="1"/>
</dbReference>
<dbReference type="EMBL" id="KV440979">
    <property type="protein sequence ID" value="OAD74134.1"/>
    <property type="molecule type" value="Genomic_DNA"/>
</dbReference>
<dbReference type="PANTHER" id="PTHR13070">
    <property type="entry name" value="TRNA-SPLICING ENDONUCLEASE SUBUNIT SEN34-RELATED"/>
    <property type="match status" value="1"/>
</dbReference>
<dbReference type="InterPro" id="IPR006676">
    <property type="entry name" value="tRNA_splic"/>
</dbReference>
<sequence length="196" mass="22411">MVRILCTYFIDWAGKVTIIIPTELIYHQYAIQKQGSVVYCAHPDVERLRCDHRMVGALVGTLPRLPLQNTFHGLPLLLMPEEVTLALSKNIIVIESWEYPRTAKDRIKCSVYAYLWNLGFYITRGTKFGGDFLTYPGDPMRFHSHCIVEAVERDDEIKAIDLIGKGRLATNVKKTFVLASVTEKREEVFTLSWAGF</sequence>
<evidence type="ECO:0000313" key="8">
    <source>
        <dbReference type="EMBL" id="OAD74134.1"/>
    </source>
</evidence>
<feature type="domain" description="TSEN34 N-terminal" evidence="7">
    <location>
        <begin position="44"/>
        <end position="94"/>
    </location>
</feature>
<dbReference type="InterPro" id="IPR036167">
    <property type="entry name" value="tRNA_intron_Endo_cat-like_sf"/>
</dbReference>
<dbReference type="GO" id="GO:0000213">
    <property type="term" value="F:tRNA-intron lyase activity"/>
    <property type="evidence" value="ECO:0007669"/>
    <property type="project" value="UniProtKB-EC"/>
</dbReference>
<keyword evidence="3" id="KW-0819">tRNA processing</keyword>
<dbReference type="CDD" id="cd22363">
    <property type="entry name" value="tRNA-intron_lyase_C"/>
    <property type="match status" value="1"/>
</dbReference>
<organism evidence="8 9">
    <name type="scientific">Phycomyces blakesleeanus (strain ATCC 8743b / DSM 1359 / FGSC 10004 / NBRC 33097 / NRRL 1555)</name>
    <dbReference type="NCBI Taxonomy" id="763407"/>
    <lineage>
        <taxon>Eukaryota</taxon>
        <taxon>Fungi</taxon>
        <taxon>Fungi incertae sedis</taxon>
        <taxon>Mucoromycota</taxon>
        <taxon>Mucoromycotina</taxon>
        <taxon>Mucoromycetes</taxon>
        <taxon>Mucorales</taxon>
        <taxon>Phycomycetaceae</taxon>
        <taxon>Phycomyces</taxon>
    </lineage>
</organism>
<dbReference type="GeneID" id="29000178"/>
<evidence type="ECO:0000256" key="5">
    <source>
        <dbReference type="ARBA" id="ARBA00034031"/>
    </source>
</evidence>
<evidence type="ECO:0000259" key="7">
    <source>
        <dbReference type="Pfam" id="PF26577"/>
    </source>
</evidence>
<keyword evidence="4" id="KW-0456">Lyase</keyword>
<reference evidence="9" key="1">
    <citation type="submission" date="2015-06" db="EMBL/GenBank/DDBJ databases">
        <title>Expansion of signal transduction pathways in fungi by whole-genome duplication.</title>
        <authorList>
            <consortium name="DOE Joint Genome Institute"/>
            <person name="Corrochano L.M."/>
            <person name="Kuo A."/>
            <person name="Marcet-Houben M."/>
            <person name="Polaino S."/>
            <person name="Salamov A."/>
            <person name="Villalobos J.M."/>
            <person name="Alvarez M.I."/>
            <person name="Avalos J."/>
            <person name="Benito E.P."/>
            <person name="Benoit I."/>
            <person name="Burger G."/>
            <person name="Camino L.P."/>
            <person name="Canovas D."/>
            <person name="Cerda-Olmedo E."/>
            <person name="Cheng J.-F."/>
            <person name="Dominguez A."/>
            <person name="Elias M."/>
            <person name="Eslava A.P."/>
            <person name="Glaser F."/>
            <person name="Grimwood J."/>
            <person name="Gutierrez G."/>
            <person name="Heitman J."/>
            <person name="Henrissat B."/>
            <person name="Iturriaga E.A."/>
            <person name="Lang B.F."/>
            <person name="Lavin J.L."/>
            <person name="Lee S."/>
            <person name="Li W."/>
            <person name="Lindquist E."/>
            <person name="Lopez-Garcia S."/>
            <person name="Luque E.M."/>
            <person name="Marcos A.T."/>
            <person name="Martin J."/>
            <person name="McCluskey K."/>
            <person name="Medina H.R."/>
            <person name="Miralles-Duran A."/>
            <person name="Miyazaki A."/>
            <person name="Munoz-Torres E."/>
            <person name="Oguiza J.A."/>
            <person name="Ohm R."/>
            <person name="Olmedo M."/>
            <person name="Orejas M."/>
            <person name="Ortiz-Castellanos L."/>
            <person name="Pisabarro A.G."/>
            <person name="Rodriguez-Romero J."/>
            <person name="Ruiz-Herrera J."/>
            <person name="Ruiz-Vazquez R."/>
            <person name="Sanz C."/>
            <person name="Schackwitz W."/>
            <person name="Schmutz J."/>
            <person name="Shahriari M."/>
            <person name="Shelest E."/>
            <person name="Silva-Franco F."/>
            <person name="Soanes D."/>
            <person name="Syed K."/>
            <person name="Tagua V.G."/>
            <person name="Talbot N.J."/>
            <person name="Thon M."/>
            <person name="De vries R.P."/>
            <person name="Wiebenga A."/>
            <person name="Yadav J.S."/>
            <person name="Braun E.L."/>
            <person name="Baker S."/>
            <person name="Garre V."/>
            <person name="Horwitz B."/>
            <person name="Torres-Martinez S."/>
            <person name="Idnurm A."/>
            <person name="Herrera-Estrella A."/>
            <person name="Gabaldon T."/>
            <person name="Grigoriev I.V."/>
        </authorList>
    </citation>
    <scope>NUCLEOTIDE SEQUENCE [LARGE SCALE GENOMIC DNA]</scope>
    <source>
        <strain evidence="9">NRRL 1555(-)</strain>
    </source>
</reference>
<evidence type="ECO:0000256" key="4">
    <source>
        <dbReference type="ARBA" id="ARBA00023239"/>
    </source>
</evidence>
<dbReference type="GO" id="GO:0003676">
    <property type="term" value="F:nucleic acid binding"/>
    <property type="evidence" value="ECO:0007669"/>
    <property type="project" value="InterPro"/>
</dbReference>
<dbReference type="InParanoid" id="A0A167MVA8"/>
<dbReference type="InterPro" id="IPR011856">
    <property type="entry name" value="tRNA_endonuc-like_dom_sf"/>
</dbReference>